<evidence type="ECO:0000313" key="11">
    <source>
        <dbReference type="EMBL" id="GEP42370.1"/>
    </source>
</evidence>
<protein>
    <submittedName>
        <fullName evidence="11">L,D-transpeptidase</fullName>
    </submittedName>
</protein>
<dbReference type="InterPro" id="IPR038063">
    <property type="entry name" value="Transpep_catalytic_dom"/>
</dbReference>
<gene>
    <name evidence="11" type="ORF">BGE01nite_16610</name>
</gene>
<evidence type="ECO:0000256" key="9">
    <source>
        <dbReference type="PROSITE-ProRule" id="PRU01373"/>
    </source>
</evidence>
<dbReference type="GO" id="GO:0016757">
    <property type="term" value="F:glycosyltransferase activity"/>
    <property type="evidence" value="ECO:0007669"/>
    <property type="project" value="UniProtKB-KW"/>
</dbReference>
<keyword evidence="8 9" id="KW-0961">Cell wall biogenesis/degradation</keyword>
<dbReference type="PANTHER" id="PTHR30582:SF24">
    <property type="entry name" value="L,D-TRANSPEPTIDASE ERFK_SRFK-RELATED"/>
    <property type="match status" value="1"/>
</dbReference>
<evidence type="ECO:0000256" key="7">
    <source>
        <dbReference type="ARBA" id="ARBA00022984"/>
    </source>
</evidence>
<dbReference type="Pfam" id="PF03734">
    <property type="entry name" value="YkuD"/>
    <property type="match status" value="1"/>
</dbReference>
<dbReference type="GO" id="GO:0008360">
    <property type="term" value="P:regulation of cell shape"/>
    <property type="evidence" value="ECO:0007669"/>
    <property type="project" value="UniProtKB-UniRule"/>
</dbReference>
<dbReference type="PROSITE" id="PS52029">
    <property type="entry name" value="LD_TPASE"/>
    <property type="match status" value="1"/>
</dbReference>
<feature type="domain" description="L,D-TPase catalytic" evidence="10">
    <location>
        <begin position="6"/>
        <end position="153"/>
    </location>
</feature>
<comment type="similarity">
    <text evidence="2">Belongs to the YkuD family.</text>
</comment>
<dbReference type="InterPro" id="IPR050979">
    <property type="entry name" value="LD-transpeptidase"/>
</dbReference>
<dbReference type="PANTHER" id="PTHR30582">
    <property type="entry name" value="L,D-TRANSPEPTIDASE"/>
    <property type="match status" value="1"/>
</dbReference>
<proteinExistence type="inferred from homology"/>
<evidence type="ECO:0000256" key="2">
    <source>
        <dbReference type="ARBA" id="ARBA00005992"/>
    </source>
</evidence>
<dbReference type="AlphaFoldDB" id="A0A512M6K9"/>
<comment type="caution">
    <text evidence="11">The sequence shown here is derived from an EMBL/GenBank/DDBJ whole genome shotgun (WGS) entry which is preliminary data.</text>
</comment>
<dbReference type="GO" id="GO:0018104">
    <property type="term" value="P:peptidoglycan-protein cross-linking"/>
    <property type="evidence" value="ECO:0007669"/>
    <property type="project" value="TreeGrafter"/>
</dbReference>
<dbReference type="GO" id="GO:0071555">
    <property type="term" value="P:cell wall organization"/>
    <property type="evidence" value="ECO:0007669"/>
    <property type="project" value="UniProtKB-UniRule"/>
</dbReference>
<dbReference type="GO" id="GO:0005576">
    <property type="term" value="C:extracellular region"/>
    <property type="evidence" value="ECO:0007669"/>
    <property type="project" value="TreeGrafter"/>
</dbReference>
<evidence type="ECO:0000256" key="8">
    <source>
        <dbReference type="ARBA" id="ARBA00023316"/>
    </source>
</evidence>
<dbReference type="EMBL" id="BKAG01000009">
    <property type="protein sequence ID" value="GEP42370.1"/>
    <property type="molecule type" value="Genomic_DNA"/>
</dbReference>
<name>A0A512M6K9_9BACT</name>
<keyword evidence="4" id="KW-0808">Transferase</keyword>
<comment type="pathway">
    <text evidence="1 9">Cell wall biogenesis; peptidoglycan biosynthesis.</text>
</comment>
<dbReference type="CDD" id="cd16913">
    <property type="entry name" value="YkuD_like"/>
    <property type="match status" value="1"/>
</dbReference>
<evidence type="ECO:0000259" key="10">
    <source>
        <dbReference type="PROSITE" id="PS52029"/>
    </source>
</evidence>
<dbReference type="Proteomes" id="UP000321577">
    <property type="component" value="Unassembled WGS sequence"/>
</dbReference>
<evidence type="ECO:0000313" key="12">
    <source>
        <dbReference type="Proteomes" id="UP000321577"/>
    </source>
</evidence>
<dbReference type="GO" id="GO:0071972">
    <property type="term" value="F:peptidoglycan L,D-transpeptidase activity"/>
    <property type="evidence" value="ECO:0007669"/>
    <property type="project" value="TreeGrafter"/>
</dbReference>
<keyword evidence="3" id="KW-0328">Glycosyltransferase</keyword>
<evidence type="ECO:0000256" key="1">
    <source>
        <dbReference type="ARBA" id="ARBA00004752"/>
    </source>
</evidence>
<evidence type="ECO:0000256" key="5">
    <source>
        <dbReference type="ARBA" id="ARBA00022801"/>
    </source>
</evidence>
<evidence type="ECO:0000256" key="3">
    <source>
        <dbReference type="ARBA" id="ARBA00022676"/>
    </source>
</evidence>
<dbReference type="InterPro" id="IPR005490">
    <property type="entry name" value="LD_TPept_cat_dom"/>
</dbReference>
<feature type="active site" description="Proton donor/acceptor" evidence="9">
    <location>
        <position position="113"/>
    </location>
</feature>
<accession>A0A512M6K9</accession>
<evidence type="ECO:0000256" key="6">
    <source>
        <dbReference type="ARBA" id="ARBA00022960"/>
    </source>
</evidence>
<evidence type="ECO:0000256" key="4">
    <source>
        <dbReference type="ARBA" id="ARBA00022679"/>
    </source>
</evidence>
<dbReference type="Gene3D" id="2.40.440.10">
    <property type="entry name" value="L,D-transpeptidase catalytic domain-like"/>
    <property type="match status" value="1"/>
</dbReference>
<keyword evidence="5" id="KW-0378">Hydrolase</keyword>
<keyword evidence="6 9" id="KW-0133">Cell shape</keyword>
<sequence>MSLASPRLEISAGMQQVRLYDGHRIVRDWACSTSKYGLGFTEGSNKTPLGSFVVQEKHGDGAEMGTIFKSRQPVGKWTPGMETQSDLVLSRILWLGGLEPRNANTYQRYIYIHGTNDEASIGRIASHGCIRMRNREVIELFDLVPVGTPVWIDE</sequence>
<dbReference type="RefSeq" id="WP_170266675.1">
    <property type="nucleotide sequence ID" value="NZ_BKAG01000009.1"/>
</dbReference>
<organism evidence="11 12">
    <name type="scientific">Brevifollis gellanilyticus</name>
    <dbReference type="NCBI Taxonomy" id="748831"/>
    <lineage>
        <taxon>Bacteria</taxon>
        <taxon>Pseudomonadati</taxon>
        <taxon>Verrucomicrobiota</taxon>
        <taxon>Verrucomicrobiia</taxon>
        <taxon>Verrucomicrobiales</taxon>
        <taxon>Verrucomicrobiaceae</taxon>
    </lineage>
</organism>
<feature type="active site" description="Nucleophile" evidence="9">
    <location>
        <position position="129"/>
    </location>
</feature>
<keyword evidence="12" id="KW-1185">Reference proteome</keyword>
<dbReference type="SUPFAM" id="SSF141523">
    <property type="entry name" value="L,D-transpeptidase catalytic domain-like"/>
    <property type="match status" value="1"/>
</dbReference>
<keyword evidence="7 9" id="KW-0573">Peptidoglycan synthesis</keyword>
<reference evidence="11 12" key="1">
    <citation type="submission" date="2019-07" db="EMBL/GenBank/DDBJ databases">
        <title>Whole genome shotgun sequence of Brevifollis gellanilyticus NBRC 108608.</title>
        <authorList>
            <person name="Hosoyama A."/>
            <person name="Uohara A."/>
            <person name="Ohji S."/>
            <person name="Ichikawa N."/>
        </authorList>
    </citation>
    <scope>NUCLEOTIDE SEQUENCE [LARGE SCALE GENOMIC DNA]</scope>
    <source>
        <strain evidence="11 12">NBRC 108608</strain>
    </source>
</reference>
<dbReference type="UniPathway" id="UPA00219"/>